<keyword evidence="3" id="KW-1185">Reference proteome</keyword>
<evidence type="ECO:0000313" key="2">
    <source>
        <dbReference type="EMBL" id="KAL3421715.1"/>
    </source>
</evidence>
<evidence type="ECO:0000256" key="1">
    <source>
        <dbReference type="SAM" id="MobiDB-lite"/>
    </source>
</evidence>
<dbReference type="Gene3D" id="3.40.50.1820">
    <property type="entry name" value="alpha/beta hydrolase"/>
    <property type="match status" value="1"/>
</dbReference>
<sequence>MFTTTCRPYMVLRRASRPFSTRQLESHTVECGSAGSITVDLYNRGSVASTTPYIIYLPPNPNITTSPFPEFLSSHPVARINYRWNHQPSSHLTSSPLYQNHSFPTPLHDVLYGYSWLVSYLSAPEFYVYGSHLGGTLATSLALTESRATRIKNTSKIRGLIAKDAIFDWTGVATSKDDTRGDEGGSHDPERESHRRLWTTQTLHALKTRLFSEPAQCFDSFASPILFFRSAGLAIPESFPGLRPAASLRSSVSLDDIFLDEDGNIVERQKPAPESPSAPAPTAHALPAEATRRSHLTFPPRGSGLRIPRSLIMSTLASIPLAALTRRGKPTRTRARARTTEGEGELEAQAQEMCHVMQRSITLHESKDRRVWDDSFDAHTEAETRVRYRTLVEGDAEREERRLVREWLEDDA</sequence>
<organism evidence="2 3">
    <name type="scientific">Phlyctema vagabunda</name>
    <dbReference type="NCBI Taxonomy" id="108571"/>
    <lineage>
        <taxon>Eukaryota</taxon>
        <taxon>Fungi</taxon>
        <taxon>Dikarya</taxon>
        <taxon>Ascomycota</taxon>
        <taxon>Pezizomycotina</taxon>
        <taxon>Leotiomycetes</taxon>
        <taxon>Helotiales</taxon>
        <taxon>Dermateaceae</taxon>
        <taxon>Phlyctema</taxon>
    </lineage>
</organism>
<comment type="caution">
    <text evidence="2">The sequence shown here is derived from an EMBL/GenBank/DDBJ whole genome shotgun (WGS) entry which is preliminary data.</text>
</comment>
<gene>
    <name evidence="2" type="ORF">PVAG01_05871</name>
</gene>
<dbReference type="Proteomes" id="UP001629113">
    <property type="component" value="Unassembled WGS sequence"/>
</dbReference>
<feature type="region of interest" description="Disordered" evidence="1">
    <location>
        <begin position="176"/>
        <end position="195"/>
    </location>
</feature>
<feature type="region of interest" description="Disordered" evidence="1">
    <location>
        <begin position="323"/>
        <end position="348"/>
    </location>
</feature>
<protein>
    <recommendedName>
        <fullName evidence="4">Alpha/beta-hydrolase</fullName>
    </recommendedName>
</protein>
<proteinExistence type="predicted"/>
<accession>A0ABR4PEL3</accession>
<evidence type="ECO:0000313" key="3">
    <source>
        <dbReference type="Proteomes" id="UP001629113"/>
    </source>
</evidence>
<feature type="compositionally biased region" description="Low complexity" evidence="1">
    <location>
        <begin position="280"/>
        <end position="289"/>
    </location>
</feature>
<name>A0ABR4PEL3_9HELO</name>
<reference evidence="2 3" key="1">
    <citation type="submission" date="2024-06" db="EMBL/GenBank/DDBJ databases">
        <title>Complete genome of Phlyctema vagabunda strain 19-DSS-EL-015.</title>
        <authorList>
            <person name="Fiorenzani C."/>
        </authorList>
    </citation>
    <scope>NUCLEOTIDE SEQUENCE [LARGE SCALE GENOMIC DNA]</scope>
    <source>
        <strain evidence="2 3">19-DSS-EL-015</strain>
    </source>
</reference>
<dbReference type="EMBL" id="JBFCZG010000005">
    <property type="protein sequence ID" value="KAL3421715.1"/>
    <property type="molecule type" value="Genomic_DNA"/>
</dbReference>
<feature type="compositionally biased region" description="Basic residues" evidence="1">
    <location>
        <begin position="326"/>
        <end position="337"/>
    </location>
</feature>
<evidence type="ECO:0008006" key="4">
    <source>
        <dbReference type="Google" id="ProtNLM"/>
    </source>
</evidence>
<dbReference type="InterPro" id="IPR029058">
    <property type="entry name" value="AB_hydrolase_fold"/>
</dbReference>
<dbReference type="SUPFAM" id="SSF53474">
    <property type="entry name" value="alpha/beta-Hydrolases"/>
    <property type="match status" value="1"/>
</dbReference>
<feature type="region of interest" description="Disordered" evidence="1">
    <location>
        <begin position="268"/>
        <end position="302"/>
    </location>
</feature>